<dbReference type="InterPro" id="IPR035412">
    <property type="entry name" value="Terminase_L_N"/>
</dbReference>
<reference evidence="2" key="1">
    <citation type="journal article" date="2014" name="Front. Microbiol.">
        <title>High frequency of phylogenetically diverse reductive dehalogenase-homologous genes in deep subseafloor sedimentary metagenomes.</title>
        <authorList>
            <person name="Kawai M."/>
            <person name="Futagami T."/>
            <person name="Toyoda A."/>
            <person name="Takaki Y."/>
            <person name="Nishi S."/>
            <person name="Hori S."/>
            <person name="Arai W."/>
            <person name="Tsubouchi T."/>
            <person name="Morono Y."/>
            <person name="Uchiyama I."/>
            <person name="Ito T."/>
            <person name="Fujiyama A."/>
            <person name="Inagaki F."/>
            <person name="Takami H."/>
        </authorList>
    </citation>
    <scope>NUCLEOTIDE SEQUENCE</scope>
    <source>
        <strain evidence="2">Expedition CK06-06</strain>
    </source>
</reference>
<protein>
    <recommendedName>
        <fullName evidence="1">Phage terminase large subunit N-terminal domain-containing protein</fullName>
    </recommendedName>
</protein>
<accession>X1AU17</accession>
<evidence type="ECO:0000313" key="2">
    <source>
        <dbReference type="EMBL" id="GAG86379.1"/>
    </source>
</evidence>
<sequence length="251" mass="29351">FRSCKTREEQRKLAGYTLDFYGLDEPVDMDEYVFNQVSGRISGTGNLKNCFGILTTNPESETHWLYKHFYLDDNPNFVHFDTTTYDNVLLPDYENYIRKQERKWDVDWVRRYLNGQWGMFEGQIYKAYNPNTHLFDSSKLQKEDIKYMICGVDWGLVNPYCILIGAVTTGNKLRILREYFGRKKSTHELSKQLSDLYLEYKFKRVYCDPTAADLIFQAWEKGVPIGKKTKAGISSHANNDVAFGIARLNSF</sequence>
<proteinExistence type="predicted"/>
<feature type="non-terminal residue" evidence="2">
    <location>
        <position position="1"/>
    </location>
</feature>
<dbReference type="InterPro" id="IPR027417">
    <property type="entry name" value="P-loop_NTPase"/>
</dbReference>
<evidence type="ECO:0000259" key="1">
    <source>
        <dbReference type="Pfam" id="PF04466"/>
    </source>
</evidence>
<dbReference type="Gene3D" id="3.40.50.300">
    <property type="entry name" value="P-loop containing nucleotide triphosphate hydrolases"/>
    <property type="match status" value="1"/>
</dbReference>
<name>X1AU17_9ZZZZ</name>
<dbReference type="Pfam" id="PF04466">
    <property type="entry name" value="Terminase_3"/>
    <property type="match status" value="1"/>
</dbReference>
<dbReference type="EMBL" id="BART01012871">
    <property type="protein sequence ID" value="GAG86379.1"/>
    <property type="molecule type" value="Genomic_DNA"/>
</dbReference>
<dbReference type="AlphaFoldDB" id="X1AU17"/>
<comment type="caution">
    <text evidence="2">The sequence shown here is derived from an EMBL/GenBank/DDBJ whole genome shotgun (WGS) entry which is preliminary data.</text>
</comment>
<organism evidence="2">
    <name type="scientific">marine sediment metagenome</name>
    <dbReference type="NCBI Taxonomy" id="412755"/>
    <lineage>
        <taxon>unclassified sequences</taxon>
        <taxon>metagenomes</taxon>
        <taxon>ecological metagenomes</taxon>
    </lineage>
</organism>
<feature type="domain" description="Phage terminase large subunit N-terminal" evidence="1">
    <location>
        <begin position="31"/>
        <end position="110"/>
    </location>
</feature>
<dbReference type="Gene3D" id="3.30.420.280">
    <property type="match status" value="1"/>
</dbReference>
<gene>
    <name evidence="2" type="ORF">S01H4_26621</name>
</gene>